<reference evidence="1" key="3">
    <citation type="submission" date="2020-05" db="EMBL/GenBank/DDBJ databases">
        <title>Electrophorus electricus (electric eel) genome, fEleEle1, primary haplotype.</title>
        <authorList>
            <person name="Myers G."/>
            <person name="Meyer A."/>
            <person name="Fedrigo O."/>
            <person name="Formenti G."/>
            <person name="Rhie A."/>
            <person name="Tracey A."/>
            <person name="Sims Y."/>
            <person name="Jarvis E.D."/>
        </authorList>
    </citation>
    <scope>NUCLEOTIDE SEQUENCE [LARGE SCALE GENOMIC DNA]</scope>
</reference>
<sequence length="121" mass="13891">MKCIIEANGLKVFGKAIHALSRIGDEIWLDPLEKGLAVRSVNTAHSGYACFLFSPMFFQHYTPNLDQRQDNKTSVLPLFRSVATIDRSVCRCDISINIQEKRIIFQFNCRHGKIFLIYRAI</sequence>
<evidence type="ECO:0000313" key="1">
    <source>
        <dbReference type="Ensembl" id="ENSEEEP00000023290.2"/>
    </source>
</evidence>
<protein>
    <recommendedName>
        <fullName evidence="3">RAD9 checkpoint clamp component B</fullName>
    </recommendedName>
</protein>
<dbReference type="PANTHER" id="PTHR15237:SF2">
    <property type="entry name" value="CELL CYCLE CHECKPOINT CONTROL PROTEIN RAD9B"/>
    <property type="match status" value="1"/>
</dbReference>
<dbReference type="SUPFAM" id="SSF55979">
    <property type="entry name" value="DNA clamp"/>
    <property type="match status" value="1"/>
</dbReference>
<reference evidence="2" key="1">
    <citation type="journal article" date="2014" name="Science">
        <title>Nonhuman genetics. Genomic basis for the convergent evolution of electric organs.</title>
        <authorList>
            <person name="Gallant J.R."/>
            <person name="Traeger L.L."/>
            <person name="Volkening J.D."/>
            <person name="Moffett H."/>
            <person name="Chen P.H."/>
            <person name="Novina C.D."/>
            <person name="Phillips G.N.Jr."/>
            <person name="Anand R."/>
            <person name="Wells G.B."/>
            <person name="Pinch M."/>
            <person name="Guth R."/>
            <person name="Unguez G.A."/>
            <person name="Albert J.S."/>
            <person name="Zakon H.H."/>
            <person name="Samanta M.P."/>
            <person name="Sussman M.R."/>
        </authorList>
    </citation>
    <scope>NUCLEOTIDE SEQUENCE [LARGE SCALE GENOMIC DNA]</scope>
</reference>
<reference evidence="1" key="5">
    <citation type="submission" date="2025-09" db="UniProtKB">
        <authorList>
            <consortium name="Ensembl"/>
        </authorList>
    </citation>
    <scope>IDENTIFICATION</scope>
</reference>
<accession>A0A4W4FEK5</accession>
<organism evidence="1 2">
    <name type="scientific">Electrophorus electricus</name>
    <name type="common">Electric eel</name>
    <name type="synonym">Gymnotus electricus</name>
    <dbReference type="NCBI Taxonomy" id="8005"/>
    <lineage>
        <taxon>Eukaryota</taxon>
        <taxon>Metazoa</taxon>
        <taxon>Chordata</taxon>
        <taxon>Craniata</taxon>
        <taxon>Vertebrata</taxon>
        <taxon>Euteleostomi</taxon>
        <taxon>Actinopterygii</taxon>
        <taxon>Neopterygii</taxon>
        <taxon>Teleostei</taxon>
        <taxon>Ostariophysi</taxon>
        <taxon>Gymnotiformes</taxon>
        <taxon>Gymnotoidei</taxon>
        <taxon>Gymnotidae</taxon>
        <taxon>Electrophorus</taxon>
    </lineage>
</organism>
<dbReference type="InterPro" id="IPR007268">
    <property type="entry name" value="Rad9/Ddc1"/>
</dbReference>
<dbReference type="GO" id="GO:0030896">
    <property type="term" value="C:checkpoint clamp complex"/>
    <property type="evidence" value="ECO:0007669"/>
    <property type="project" value="InterPro"/>
</dbReference>
<evidence type="ECO:0008006" key="3">
    <source>
        <dbReference type="Google" id="ProtNLM"/>
    </source>
</evidence>
<reference evidence="2" key="2">
    <citation type="journal article" date="2017" name="Sci. Adv.">
        <title>A tail of two voltages: Proteomic comparison of the three electric organs of the electric eel.</title>
        <authorList>
            <person name="Traeger L.L."/>
            <person name="Sabat G."/>
            <person name="Barrett-Wilt G.A."/>
            <person name="Wells G.B."/>
            <person name="Sussman M.R."/>
        </authorList>
    </citation>
    <scope>NUCLEOTIDE SEQUENCE [LARGE SCALE GENOMIC DNA]</scope>
</reference>
<dbReference type="GO" id="GO:0006281">
    <property type="term" value="P:DNA repair"/>
    <property type="evidence" value="ECO:0007669"/>
    <property type="project" value="TreeGrafter"/>
</dbReference>
<evidence type="ECO:0000313" key="2">
    <source>
        <dbReference type="Proteomes" id="UP000314983"/>
    </source>
</evidence>
<dbReference type="GO" id="GO:0031573">
    <property type="term" value="P:mitotic intra-S DNA damage checkpoint signaling"/>
    <property type="evidence" value="ECO:0007669"/>
    <property type="project" value="TreeGrafter"/>
</dbReference>
<keyword evidence="2" id="KW-1185">Reference proteome</keyword>
<name>A0A4W4FEK5_ELEEL</name>
<dbReference type="AlphaFoldDB" id="A0A4W4FEK5"/>
<dbReference type="OMA" id="RETIRCK"/>
<reference evidence="1" key="4">
    <citation type="submission" date="2025-08" db="UniProtKB">
        <authorList>
            <consortium name="Ensembl"/>
        </authorList>
    </citation>
    <scope>IDENTIFICATION</scope>
</reference>
<dbReference type="PANTHER" id="PTHR15237">
    <property type="entry name" value="DNA REPAIR PROTEIN RAD9"/>
    <property type="match status" value="1"/>
</dbReference>
<dbReference type="Ensembl" id="ENSEEET00000023550.2">
    <property type="protein sequence ID" value="ENSEEEP00000023290.2"/>
    <property type="gene ID" value="ENSEEEG00000011291.2"/>
</dbReference>
<dbReference type="GeneTree" id="ENSGT00390000005767"/>
<dbReference type="Pfam" id="PF04139">
    <property type="entry name" value="Rad9"/>
    <property type="match status" value="1"/>
</dbReference>
<dbReference type="GO" id="GO:0071479">
    <property type="term" value="P:cellular response to ionizing radiation"/>
    <property type="evidence" value="ECO:0007669"/>
    <property type="project" value="TreeGrafter"/>
</dbReference>
<dbReference type="InterPro" id="IPR046938">
    <property type="entry name" value="DNA_clamp_sf"/>
</dbReference>
<dbReference type="STRING" id="8005.ENSEEEP00000023290"/>
<dbReference type="Gene3D" id="3.70.10.10">
    <property type="match status" value="1"/>
</dbReference>
<dbReference type="GO" id="GO:0000076">
    <property type="term" value="P:DNA replication checkpoint signaling"/>
    <property type="evidence" value="ECO:0007669"/>
    <property type="project" value="TreeGrafter"/>
</dbReference>
<dbReference type="Proteomes" id="UP000314983">
    <property type="component" value="Chromosome 23"/>
</dbReference>
<proteinExistence type="predicted"/>